<feature type="region of interest" description="Disordered" evidence="1">
    <location>
        <begin position="199"/>
        <end position="227"/>
    </location>
</feature>
<feature type="compositionally biased region" description="Basic residues" evidence="1">
    <location>
        <begin position="199"/>
        <end position="209"/>
    </location>
</feature>
<sequence length="398" mass="42369">MPFPTWTTEPIPGVSLSAGGLLALADLSTIAQRTAIAGGSSWLDSIVLVPGLHYNQAADQLAGNGNGGGPPSSLLSAVETLQDGQSLTFPVRNAATANYIRRISRPGQTVTLDVGCLPNDARSRFRLKRSASGKHATLYADADMPDLGWVSHALYLASPVLTVVAFAFMLVLRDWWSLASLVGLMLARVLNIWVIKQRSRPSPPHHRHPQPPSSSPSSSPDKSPDPSHRLTEYLVSLDSAYPSKIRLRGTPDDLAAITSQAWLRAKTHVEGYLEAAAKLIVYLVACLSGNMTQVGALIFMGLLLVSAGLLALSNAHAKGYRMNGRVAAVLPEGDEGEKRKAIEGVRGDPPYPVKRGEGGGEEEDGKTSSWPGSSDVSGYTGMDDWAEKGRVGTKPSTF</sequence>
<keyword evidence="2" id="KW-0812">Transmembrane</keyword>
<gene>
    <name evidence="3" type="ORF">CONLIGDRAFT_306516</name>
</gene>
<dbReference type="STRING" id="1408157.A0A1J7JPF8"/>
<proteinExistence type="predicted"/>
<evidence type="ECO:0000313" key="4">
    <source>
        <dbReference type="Proteomes" id="UP000182658"/>
    </source>
</evidence>
<feature type="compositionally biased region" description="Polar residues" evidence="1">
    <location>
        <begin position="367"/>
        <end position="377"/>
    </location>
</feature>
<feature type="transmembrane region" description="Helical" evidence="2">
    <location>
        <begin position="153"/>
        <end position="172"/>
    </location>
</feature>
<feature type="transmembrane region" description="Helical" evidence="2">
    <location>
        <begin position="178"/>
        <end position="195"/>
    </location>
</feature>
<accession>A0A1J7JPF8</accession>
<dbReference type="AlphaFoldDB" id="A0A1J7JPF8"/>
<dbReference type="Proteomes" id="UP000182658">
    <property type="component" value="Unassembled WGS sequence"/>
</dbReference>
<organism evidence="3 4">
    <name type="scientific">Coniochaeta ligniaria NRRL 30616</name>
    <dbReference type="NCBI Taxonomy" id="1408157"/>
    <lineage>
        <taxon>Eukaryota</taxon>
        <taxon>Fungi</taxon>
        <taxon>Dikarya</taxon>
        <taxon>Ascomycota</taxon>
        <taxon>Pezizomycotina</taxon>
        <taxon>Sordariomycetes</taxon>
        <taxon>Sordariomycetidae</taxon>
        <taxon>Coniochaetales</taxon>
        <taxon>Coniochaetaceae</taxon>
        <taxon>Coniochaeta</taxon>
    </lineage>
</organism>
<dbReference type="InParanoid" id="A0A1J7JPF8"/>
<reference evidence="3 4" key="1">
    <citation type="submission" date="2016-10" db="EMBL/GenBank/DDBJ databases">
        <title>Draft genome sequence of Coniochaeta ligniaria NRRL30616, a lignocellulolytic fungus for bioabatement of inhibitors in plant biomass hydrolysates.</title>
        <authorList>
            <consortium name="DOE Joint Genome Institute"/>
            <person name="Jimenez D.J."/>
            <person name="Hector R.E."/>
            <person name="Riley R."/>
            <person name="Sun H."/>
            <person name="Grigoriev I.V."/>
            <person name="Van Elsas J.D."/>
            <person name="Nichols N.N."/>
        </authorList>
    </citation>
    <scope>NUCLEOTIDE SEQUENCE [LARGE SCALE GENOMIC DNA]</scope>
    <source>
        <strain evidence="3 4">NRRL 30616</strain>
    </source>
</reference>
<feature type="transmembrane region" description="Helical" evidence="2">
    <location>
        <begin position="296"/>
        <end position="315"/>
    </location>
</feature>
<keyword evidence="4" id="KW-1185">Reference proteome</keyword>
<keyword evidence="2" id="KW-0472">Membrane</keyword>
<keyword evidence="2" id="KW-1133">Transmembrane helix</keyword>
<feature type="region of interest" description="Disordered" evidence="1">
    <location>
        <begin position="338"/>
        <end position="398"/>
    </location>
</feature>
<protein>
    <submittedName>
        <fullName evidence="3">Uncharacterized protein</fullName>
    </submittedName>
</protein>
<evidence type="ECO:0000256" key="1">
    <source>
        <dbReference type="SAM" id="MobiDB-lite"/>
    </source>
</evidence>
<dbReference type="OrthoDB" id="2956246at2759"/>
<evidence type="ECO:0000256" key="2">
    <source>
        <dbReference type="SAM" id="Phobius"/>
    </source>
</evidence>
<evidence type="ECO:0000313" key="3">
    <source>
        <dbReference type="EMBL" id="OIW31228.1"/>
    </source>
</evidence>
<name>A0A1J7JPF8_9PEZI</name>
<dbReference type="EMBL" id="KV875096">
    <property type="protein sequence ID" value="OIW31228.1"/>
    <property type="molecule type" value="Genomic_DNA"/>
</dbReference>